<evidence type="ECO:0000313" key="2">
    <source>
        <dbReference type="Proteomes" id="UP000034112"/>
    </source>
</evidence>
<dbReference type="InterPro" id="IPR050317">
    <property type="entry name" value="Plant_Fungal_Acyltransferase"/>
</dbReference>
<dbReference type="AlphaFoldDB" id="A0A0F9ZY67"/>
<accession>A0A0F9ZY67</accession>
<sequence>MFEFFFNPSKAPQPVPTDKIVPVGFFDDTIIFRTFVLYTLFVFDDVLDPQSLRTSLERVVSRPGWNKLGARLRRNDRGQLEHHIPSIFSPDRPAVGFEHVDYGALAVEDHPAGSCIPHPPRNGRPAIVGDPDKLSELIYGQETPRYLDDYIYTDRPQLGLRVVSFKNSTIVVLHWIHLTFDAMAKRSLLNAWMLMLQGREDEIPEPLAPDDYILEHCGKKPTEPHVLAEYHMSKPGLVWWVLQNCYNLVLKKQEHRMVCVPAAYITKLREKALAELAAQAPSEKWEAPFLSEGDILLAWTTRLAIANLPEHSETPIAVQQAYQWRPILKDLIPDKRPFLSNCVGFLVTLLPAKDVLQKPLSYLASQIRRSIKEQGSREQVEAYTSLIRLDPANRAPPFFGSTSMQLLMFSNWQKANMYATDLSAAADTPRRTPLTPSYVQSVQGPYNFSDGIIVVGKDLEGNYWFSGNRAKGLWGMMEKKMEEEVI</sequence>
<reference evidence="2" key="1">
    <citation type="journal article" date="2015" name="Genome Announc.">
        <title>Draft whole-genome sequence of the biocontrol agent Trichoderma harzianum T6776.</title>
        <authorList>
            <person name="Baroncelli R."/>
            <person name="Piaggeschi G."/>
            <person name="Fiorini L."/>
            <person name="Bertolini E."/>
            <person name="Zapparata A."/>
            <person name="Pe M.E."/>
            <person name="Sarrocco S."/>
            <person name="Vannacci G."/>
        </authorList>
    </citation>
    <scope>NUCLEOTIDE SEQUENCE [LARGE SCALE GENOMIC DNA]</scope>
    <source>
        <strain evidence="2">T6776</strain>
    </source>
</reference>
<proteinExistence type="predicted"/>
<protein>
    <recommendedName>
        <fullName evidence="3">LysR family regulatory protein</fullName>
    </recommendedName>
</protein>
<organism evidence="1 2">
    <name type="scientific">Trichoderma harzianum</name>
    <name type="common">Hypocrea lixii</name>
    <dbReference type="NCBI Taxonomy" id="5544"/>
    <lineage>
        <taxon>Eukaryota</taxon>
        <taxon>Fungi</taxon>
        <taxon>Dikarya</taxon>
        <taxon>Ascomycota</taxon>
        <taxon>Pezizomycotina</taxon>
        <taxon>Sordariomycetes</taxon>
        <taxon>Hypocreomycetidae</taxon>
        <taxon>Hypocreales</taxon>
        <taxon>Hypocreaceae</taxon>
        <taxon>Trichoderma</taxon>
    </lineage>
</organism>
<dbReference type="PANTHER" id="PTHR31642:SF294">
    <property type="entry name" value="ACETYLTRANSFERASE MATC1"/>
    <property type="match status" value="1"/>
</dbReference>
<dbReference type="OrthoDB" id="21502at2759"/>
<dbReference type="InterPro" id="IPR023213">
    <property type="entry name" value="CAT-like_dom_sf"/>
</dbReference>
<dbReference type="GO" id="GO:0016747">
    <property type="term" value="F:acyltransferase activity, transferring groups other than amino-acyl groups"/>
    <property type="evidence" value="ECO:0007669"/>
    <property type="project" value="TreeGrafter"/>
</dbReference>
<dbReference type="OMA" id="NWQKANM"/>
<name>A0A0F9ZY67_TRIHA</name>
<gene>
    <name evidence="1" type="ORF">THAR02_02968</name>
</gene>
<comment type="caution">
    <text evidence="1">The sequence shown here is derived from an EMBL/GenBank/DDBJ whole genome shotgun (WGS) entry which is preliminary data.</text>
</comment>
<dbReference type="EMBL" id="JOKZ01000063">
    <property type="protein sequence ID" value="KKP04947.1"/>
    <property type="molecule type" value="Genomic_DNA"/>
</dbReference>
<dbReference type="Proteomes" id="UP000034112">
    <property type="component" value="Unassembled WGS sequence"/>
</dbReference>
<evidence type="ECO:0008006" key="3">
    <source>
        <dbReference type="Google" id="ProtNLM"/>
    </source>
</evidence>
<dbReference type="PANTHER" id="PTHR31642">
    <property type="entry name" value="TRICHOTHECENE 3-O-ACETYLTRANSFERASE"/>
    <property type="match status" value="1"/>
</dbReference>
<dbReference type="Gene3D" id="3.30.559.10">
    <property type="entry name" value="Chloramphenicol acetyltransferase-like domain"/>
    <property type="match status" value="2"/>
</dbReference>
<evidence type="ECO:0000313" key="1">
    <source>
        <dbReference type="EMBL" id="KKP04947.1"/>
    </source>
</evidence>